<dbReference type="Gene3D" id="1.10.530.40">
    <property type="match status" value="1"/>
</dbReference>
<accession>A0ABU1MU52</accession>
<evidence type="ECO:0000313" key="7">
    <source>
        <dbReference type="EMBL" id="MDR6529714.1"/>
    </source>
</evidence>
<keyword evidence="1 4" id="KW-0929">Antimicrobial</keyword>
<feature type="region of interest" description="Disordered" evidence="5">
    <location>
        <begin position="256"/>
        <end position="279"/>
    </location>
</feature>
<keyword evidence="2 4" id="KW-0081">Bacteriolytic enzyme</keyword>
<dbReference type="PANTHER" id="PTHR38107:SF3">
    <property type="entry name" value="LYSOZYME RRRD-RELATED"/>
    <property type="match status" value="1"/>
</dbReference>
<comment type="catalytic activity">
    <reaction evidence="4">
        <text>Hydrolysis of (1-&gt;4)-beta-linkages between N-acetylmuramic acid and N-acetyl-D-glucosamine residues in a peptidoglycan and between N-acetyl-D-glucosamine residues in chitodextrins.</text>
        <dbReference type="EC" id="3.2.1.17"/>
    </reaction>
</comment>
<dbReference type="PANTHER" id="PTHR38107">
    <property type="match status" value="1"/>
</dbReference>
<dbReference type="Pfam" id="PF00959">
    <property type="entry name" value="Phage_lysozyme"/>
    <property type="match status" value="1"/>
</dbReference>
<dbReference type="EMBL" id="JAVDRL010000001">
    <property type="protein sequence ID" value="MDR6529714.1"/>
    <property type="molecule type" value="Genomic_DNA"/>
</dbReference>
<evidence type="ECO:0000256" key="5">
    <source>
        <dbReference type="SAM" id="MobiDB-lite"/>
    </source>
</evidence>
<dbReference type="EC" id="3.2.1.17" evidence="4"/>
<dbReference type="CDD" id="cd00737">
    <property type="entry name" value="lyz_endolysin_autolysin"/>
    <property type="match status" value="1"/>
</dbReference>
<dbReference type="InterPro" id="IPR023347">
    <property type="entry name" value="Lysozyme_dom_sf"/>
</dbReference>
<keyword evidence="4 7" id="KW-0326">Glycosidase</keyword>
<dbReference type="SUPFAM" id="SSF53955">
    <property type="entry name" value="Lysozyme-like"/>
    <property type="match status" value="1"/>
</dbReference>
<dbReference type="InterPro" id="IPR051018">
    <property type="entry name" value="Bacteriophage_GH24"/>
</dbReference>
<dbReference type="InterPro" id="IPR002196">
    <property type="entry name" value="Glyco_hydro_24"/>
</dbReference>
<feature type="compositionally biased region" description="Low complexity" evidence="5">
    <location>
        <begin position="256"/>
        <end position="268"/>
    </location>
</feature>
<evidence type="ECO:0000256" key="4">
    <source>
        <dbReference type="RuleBase" id="RU003788"/>
    </source>
</evidence>
<feature type="transmembrane region" description="Helical" evidence="6">
    <location>
        <begin position="355"/>
        <end position="376"/>
    </location>
</feature>
<gene>
    <name evidence="7" type="ORF">J2800_000429</name>
</gene>
<dbReference type="InterPro" id="IPR033907">
    <property type="entry name" value="Endolysin_autolysin"/>
</dbReference>
<evidence type="ECO:0000256" key="3">
    <source>
        <dbReference type="ARBA" id="ARBA00023200"/>
    </source>
</evidence>
<comment type="caution">
    <text evidence="7">The sequence shown here is derived from an EMBL/GenBank/DDBJ whole genome shotgun (WGS) entry which is preliminary data.</text>
</comment>
<feature type="transmembrane region" description="Helical" evidence="6">
    <location>
        <begin position="320"/>
        <end position="343"/>
    </location>
</feature>
<proteinExistence type="inferred from homology"/>
<keyword evidence="3" id="KW-1035">Host cytoplasm</keyword>
<dbReference type="GO" id="GO:0003796">
    <property type="term" value="F:lysozyme activity"/>
    <property type="evidence" value="ECO:0007669"/>
    <property type="project" value="UniProtKB-EC"/>
</dbReference>
<name>A0ABU1MU52_9CAUL</name>
<keyword evidence="8" id="KW-1185">Reference proteome</keyword>
<keyword evidence="4 7" id="KW-0378">Hydrolase</keyword>
<evidence type="ECO:0000313" key="8">
    <source>
        <dbReference type="Proteomes" id="UP001262754"/>
    </source>
</evidence>
<organism evidence="7 8">
    <name type="scientific">Caulobacter rhizosphaerae</name>
    <dbReference type="NCBI Taxonomy" id="2010972"/>
    <lineage>
        <taxon>Bacteria</taxon>
        <taxon>Pseudomonadati</taxon>
        <taxon>Pseudomonadota</taxon>
        <taxon>Alphaproteobacteria</taxon>
        <taxon>Caulobacterales</taxon>
        <taxon>Caulobacteraceae</taxon>
        <taxon>Caulobacter</taxon>
    </lineage>
</organism>
<keyword evidence="6" id="KW-0812">Transmembrane</keyword>
<protein>
    <recommendedName>
        <fullName evidence="4">Lysozyme</fullName>
        <ecNumber evidence="4">3.2.1.17</ecNumber>
    </recommendedName>
</protein>
<comment type="similarity">
    <text evidence="4">Belongs to the glycosyl hydrolase 24 family.</text>
</comment>
<evidence type="ECO:0000256" key="2">
    <source>
        <dbReference type="ARBA" id="ARBA00022638"/>
    </source>
</evidence>
<keyword evidence="6" id="KW-1133">Transmembrane helix</keyword>
<evidence type="ECO:0000256" key="1">
    <source>
        <dbReference type="ARBA" id="ARBA00022529"/>
    </source>
</evidence>
<dbReference type="InterPro" id="IPR023346">
    <property type="entry name" value="Lysozyme-like_dom_sf"/>
</dbReference>
<keyword evidence="6" id="KW-0472">Membrane</keyword>
<reference evidence="7 8" key="1">
    <citation type="submission" date="2023-07" db="EMBL/GenBank/DDBJ databases">
        <title>Sorghum-associated microbial communities from plants grown in Nebraska, USA.</title>
        <authorList>
            <person name="Schachtman D."/>
        </authorList>
    </citation>
    <scope>NUCLEOTIDE SEQUENCE [LARGE SCALE GENOMIC DNA]</scope>
    <source>
        <strain evidence="7 8">DS2154</strain>
    </source>
</reference>
<sequence length="388" mass="40263">MKAAQLPDGRWTLGYGHTLTARAGASVSEQDAEALLLYDLITVAHAVNENVYTSLNQNQFDALVCFAFNIGTENFVRSAVLRRLNEGALLQAACEMEMWRKADFEGERIVVDALVRRRSAEKALFLTPLDGAWVAAPSSVLRPRIDHDAGKLVPSQAPVAITTALTGDRAVALRDDGSSVPGLPGAGPSASEQAAAAVGARLEAILPDEAAPPAAIAAPAQDLVLPDPPVPAAAPSPFVYATPEPLAAAPPIAAPFQLTPEDPAAEPAAPTPEPSLFETARPAPSGSLFNLGGFSTSGPVELEAQDVAFSHVQPHAFGSVSLLVVLGLLGLALFGGGILWNLSVGAGEGLSLVKIFGWSASVVGMICFATATYLLMRRLGDPGPQDED</sequence>
<dbReference type="Proteomes" id="UP001262754">
    <property type="component" value="Unassembled WGS sequence"/>
</dbReference>
<evidence type="ECO:0000256" key="6">
    <source>
        <dbReference type="SAM" id="Phobius"/>
    </source>
</evidence>